<sequence>MLLKKRERNLTGDLNRFDISFLRLRFRHSHSQNSILHRSFHLIHLHILRQPKPPRKLPTRSLHTVPRVVLILLLHVSLSTDLQNAVFLDLHLHFLLLKSRQVRLEHVRLRRLPPVHTCVHDRSVFSRKRGRHRRKLLEWIPDIHRERIEDAATPVVAEEAWNHRHFSEFLIRFRC</sequence>
<gene>
    <name evidence="1" type="ORF">EUTSA_v10017313mg</name>
</gene>
<reference evidence="1 2" key="1">
    <citation type="journal article" date="2013" name="Front. Plant Sci.">
        <title>The Reference Genome of the Halophytic Plant Eutrema salsugineum.</title>
        <authorList>
            <person name="Yang R."/>
            <person name="Jarvis D.E."/>
            <person name="Chen H."/>
            <person name="Beilstein M.A."/>
            <person name="Grimwood J."/>
            <person name="Jenkins J."/>
            <person name="Shu S."/>
            <person name="Prochnik S."/>
            <person name="Xin M."/>
            <person name="Ma C."/>
            <person name="Schmutz J."/>
            <person name="Wing R.A."/>
            <person name="Mitchell-Olds T."/>
            <person name="Schumaker K.S."/>
            <person name="Wang X."/>
        </authorList>
    </citation>
    <scope>NUCLEOTIDE SEQUENCE [LARGE SCALE GENOMIC DNA]</scope>
</reference>
<accession>V4LLN1</accession>
<dbReference type="Gramene" id="ESQ51460">
    <property type="protein sequence ID" value="ESQ51460"/>
    <property type="gene ID" value="EUTSA_v10017313mg"/>
</dbReference>
<organism evidence="1 2">
    <name type="scientific">Eutrema salsugineum</name>
    <name type="common">Saltwater cress</name>
    <name type="synonym">Sisymbrium salsugineum</name>
    <dbReference type="NCBI Taxonomy" id="72664"/>
    <lineage>
        <taxon>Eukaryota</taxon>
        <taxon>Viridiplantae</taxon>
        <taxon>Streptophyta</taxon>
        <taxon>Embryophyta</taxon>
        <taxon>Tracheophyta</taxon>
        <taxon>Spermatophyta</taxon>
        <taxon>Magnoliopsida</taxon>
        <taxon>eudicotyledons</taxon>
        <taxon>Gunneridae</taxon>
        <taxon>Pentapetalae</taxon>
        <taxon>rosids</taxon>
        <taxon>malvids</taxon>
        <taxon>Brassicales</taxon>
        <taxon>Brassicaceae</taxon>
        <taxon>Eutremeae</taxon>
        <taxon>Eutrema</taxon>
    </lineage>
</organism>
<dbReference type="EMBL" id="KI517385">
    <property type="protein sequence ID" value="ESQ51460.1"/>
    <property type="molecule type" value="Genomic_DNA"/>
</dbReference>
<proteinExistence type="predicted"/>
<protein>
    <submittedName>
        <fullName evidence="1">Uncharacterized protein</fullName>
    </submittedName>
</protein>
<keyword evidence="2" id="KW-1185">Reference proteome</keyword>
<evidence type="ECO:0000313" key="1">
    <source>
        <dbReference type="EMBL" id="ESQ51460.1"/>
    </source>
</evidence>
<dbReference type="OMA" id="WIPDIHR"/>
<name>V4LLN1_EUTSA</name>
<dbReference type="AlphaFoldDB" id="V4LLN1"/>
<dbReference type="KEGG" id="eus:EUTSA_v10017313mg"/>
<evidence type="ECO:0000313" key="2">
    <source>
        <dbReference type="Proteomes" id="UP000030689"/>
    </source>
</evidence>
<dbReference type="Proteomes" id="UP000030689">
    <property type="component" value="Unassembled WGS sequence"/>
</dbReference>